<name>A0AAU7QD54_9GAMM</name>
<evidence type="ECO:0000256" key="2">
    <source>
        <dbReference type="ARBA" id="ARBA00022989"/>
    </source>
</evidence>
<dbReference type="AlphaFoldDB" id="A0AAU7QD54"/>
<protein>
    <submittedName>
        <fullName evidence="5">MFS transporter</fullName>
    </submittedName>
</protein>
<evidence type="ECO:0000256" key="1">
    <source>
        <dbReference type="ARBA" id="ARBA00022692"/>
    </source>
</evidence>
<dbReference type="GO" id="GO:0005886">
    <property type="term" value="C:plasma membrane"/>
    <property type="evidence" value="ECO:0007669"/>
    <property type="project" value="TreeGrafter"/>
</dbReference>
<evidence type="ECO:0000313" key="5">
    <source>
        <dbReference type="EMBL" id="XBS70984.1"/>
    </source>
</evidence>
<dbReference type="Gene3D" id="1.20.1250.20">
    <property type="entry name" value="MFS general substrate transporter like domains"/>
    <property type="match status" value="1"/>
</dbReference>
<feature type="transmembrane region" description="Helical" evidence="4">
    <location>
        <begin position="93"/>
        <end position="112"/>
    </location>
</feature>
<dbReference type="PANTHER" id="PTHR43129">
    <property type="entry name" value="FOSMIDOMYCIN RESISTANCE PROTEIN"/>
    <property type="match status" value="1"/>
</dbReference>
<evidence type="ECO:0000256" key="3">
    <source>
        <dbReference type="ARBA" id="ARBA00023136"/>
    </source>
</evidence>
<evidence type="ECO:0000256" key="4">
    <source>
        <dbReference type="SAM" id="Phobius"/>
    </source>
</evidence>
<keyword evidence="3 4" id="KW-0472">Membrane</keyword>
<gene>
    <name evidence="5" type="ORF">ABK905_08140</name>
</gene>
<keyword evidence="2 4" id="KW-1133">Transmembrane helix</keyword>
<dbReference type="Pfam" id="PF07690">
    <property type="entry name" value="MFS_1"/>
    <property type="match status" value="1"/>
</dbReference>
<dbReference type="InterPro" id="IPR011701">
    <property type="entry name" value="MFS"/>
</dbReference>
<sequence>MVWDTAIRYIALVGIFVCFVLQFQLPKDNLNSKENPLIKQTDGISQPGNTHYVISERSRKKAFISLCVIGCLDNATRTGALTFFPFIMAQKGASASTIGFSLTVLFIGGAAGKLVCGVLAPRLGILKTVAISEIATAFILLCLLITSLQVNYFLLIPLGIALNGTSSILYGTVSDLAKPDQETRAFSVFYTTSLGCGAIMPYFYGVISDHIEIMPTMAIIALMVLIILPLLHPLKILTVLYK</sequence>
<feature type="transmembrane region" description="Helical" evidence="4">
    <location>
        <begin position="124"/>
        <end position="146"/>
    </location>
</feature>
<dbReference type="SUPFAM" id="SSF103473">
    <property type="entry name" value="MFS general substrate transporter"/>
    <property type="match status" value="1"/>
</dbReference>
<dbReference type="InterPro" id="IPR036259">
    <property type="entry name" value="MFS_trans_sf"/>
</dbReference>
<feature type="transmembrane region" description="Helical" evidence="4">
    <location>
        <begin position="152"/>
        <end position="173"/>
    </location>
</feature>
<dbReference type="EMBL" id="CP157947">
    <property type="protein sequence ID" value="XBS70984.1"/>
    <property type="molecule type" value="Genomic_DNA"/>
</dbReference>
<keyword evidence="1 4" id="KW-0812">Transmembrane</keyword>
<proteinExistence type="predicted"/>
<feature type="transmembrane region" description="Helical" evidence="4">
    <location>
        <begin position="213"/>
        <end position="232"/>
    </location>
</feature>
<dbReference type="PANTHER" id="PTHR43129:SF1">
    <property type="entry name" value="FOSMIDOMYCIN RESISTANCE PROTEIN"/>
    <property type="match status" value="1"/>
</dbReference>
<feature type="transmembrane region" description="Helical" evidence="4">
    <location>
        <begin position="185"/>
        <end position="207"/>
    </location>
</feature>
<feature type="transmembrane region" description="Helical" evidence="4">
    <location>
        <begin position="6"/>
        <end position="25"/>
    </location>
</feature>
<organism evidence="5">
    <name type="scientific">Acerihabitans sp. KWT182</name>
    <dbReference type="NCBI Taxonomy" id="3157919"/>
    <lineage>
        <taxon>Bacteria</taxon>
        <taxon>Pseudomonadati</taxon>
        <taxon>Pseudomonadota</taxon>
        <taxon>Gammaproteobacteria</taxon>
        <taxon>Enterobacterales</taxon>
        <taxon>Pectobacteriaceae</taxon>
        <taxon>Acerihabitans</taxon>
    </lineage>
</organism>
<reference evidence="5" key="1">
    <citation type="submission" date="2024-06" db="EMBL/GenBank/DDBJ databases">
        <authorList>
            <person name="Coelho C."/>
            <person name="Bento M."/>
            <person name="Garcia E."/>
            <person name="Camelo A."/>
            <person name="Brandao I."/>
            <person name="Espirito Santo C."/>
            <person name="Trovao J."/>
            <person name="Verissimo A."/>
            <person name="Costa J."/>
            <person name="Tiago I."/>
        </authorList>
    </citation>
    <scope>NUCLEOTIDE SEQUENCE</scope>
    <source>
        <strain evidence="5">KWT182</strain>
    </source>
</reference>
<accession>A0AAU7QD54</accession>
<dbReference type="GO" id="GO:0022857">
    <property type="term" value="F:transmembrane transporter activity"/>
    <property type="evidence" value="ECO:0007669"/>
    <property type="project" value="InterPro"/>
</dbReference>